<evidence type="ECO:0000256" key="1">
    <source>
        <dbReference type="SAM" id="MobiDB-lite"/>
    </source>
</evidence>
<organism evidence="2">
    <name type="scientific">Terrestrivirus sp</name>
    <dbReference type="NCBI Taxonomy" id="2487775"/>
    <lineage>
        <taxon>Viruses</taxon>
        <taxon>Varidnaviria</taxon>
        <taxon>Bamfordvirae</taxon>
        <taxon>Nucleocytoviricota</taxon>
        <taxon>Megaviricetes</taxon>
        <taxon>Imitervirales</taxon>
        <taxon>Mimiviridae</taxon>
        <taxon>Klosneuvirinae</taxon>
    </lineage>
</organism>
<reference evidence="2" key="1">
    <citation type="submission" date="2018-10" db="EMBL/GenBank/DDBJ databases">
        <title>Hidden diversity of soil giant viruses.</title>
        <authorList>
            <person name="Schulz F."/>
            <person name="Alteio L."/>
            <person name="Goudeau D."/>
            <person name="Ryan E.M."/>
            <person name="Malmstrom R.R."/>
            <person name="Blanchard J."/>
            <person name="Woyke T."/>
        </authorList>
    </citation>
    <scope>NUCLEOTIDE SEQUENCE</scope>
    <source>
        <strain evidence="2">TEV1</strain>
    </source>
</reference>
<evidence type="ECO:0000313" key="2">
    <source>
        <dbReference type="EMBL" id="AYV76005.1"/>
    </source>
</evidence>
<feature type="compositionally biased region" description="Low complexity" evidence="1">
    <location>
        <begin position="1"/>
        <end position="18"/>
    </location>
</feature>
<gene>
    <name evidence="2" type="ORF">Terrestrivirus4_53</name>
</gene>
<name>A0A3G4ZMC4_9VIRU</name>
<sequence>MPEYNNNNNKNTHVLNKKPAWEGNGSIPAKYQNISAANKITQSQPYKSPYGYDLTSNPNTREGKKSLEAAYSALRALSSGGKAPLILNQPYSGACVVTGSSGNCQGEMCGRSFSGEYSSGGLTTPH</sequence>
<accession>A0A3G4ZMC4</accession>
<proteinExistence type="predicted"/>
<feature type="region of interest" description="Disordered" evidence="1">
    <location>
        <begin position="1"/>
        <end position="22"/>
    </location>
</feature>
<protein>
    <submittedName>
        <fullName evidence="2">Uncharacterized protein</fullName>
    </submittedName>
</protein>
<dbReference type="EMBL" id="MK071982">
    <property type="protein sequence ID" value="AYV76005.1"/>
    <property type="molecule type" value="Genomic_DNA"/>
</dbReference>